<feature type="domain" description="Fumarylacetoacetase N-terminal" evidence="2">
    <location>
        <begin position="1"/>
        <end position="84"/>
    </location>
</feature>
<evidence type="ECO:0000313" key="3">
    <source>
        <dbReference type="EMBL" id="MFD2207576.1"/>
    </source>
</evidence>
<dbReference type="RefSeq" id="WP_380254332.1">
    <property type="nucleotide sequence ID" value="NZ_JBHUII010000011.1"/>
</dbReference>
<dbReference type="InterPro" id="IPR036663">
    <property type="entry name" value="Fumarylacetoacetase_C_sf"/>
</dbReference>
<sequence>MKLATLNSHGRGGKTRRDGKLVVVNKALTQYVDVPTIALTLQAALDDWKLLAPSLEGVYQRLNQGDEKNSKAFMPNQCLAPLPRAYQWLDSTAYLHYLELVHKVRGSVLPETFWTTPYMYQGGSDRLVGAHATIEIIEENAGVDFESEIAIITDDVPMHVSLEQAPHHIRLIALANDVTLRNLIPNELAKGYGFVHSKPSTSFAPVVVTPDELGDAWRDNKVNLSLVTTYNDKLFGRPNAGADMSFDFSQLIEHAAKTRQLTAGTIIGSGTVSNQDSSVGSSCIVERRMLEILARGYAITEFMKFGDHVRIEMFSDEGESIFGAINQYVIEHAVSEEEVRYTSAFE</sequence>
<dbReference type="Pfam" id="PF18288">
    <property type="entry name" value="FAA_hydro_N_2"/>
    <property type="match status" value="1"/>
</dbReference>
<organism evidence="3 4">
    <name type="scientific">Kiloniella antarctica</name>
    <dbReference type="NCBI Taxonomy" id="1550907"/>
    <lineage>
        <taxon>Bacteria</taxon>
        <taxon>Pseudomonadati</taxon>
        <taxon>Pseudomonadota</taxon>
        <taxon>Alphaproteobacteria</taxon>
        <taxon>Rhodospirillales</taxon>
        <taxon>Kiloniellaceae</taxon>
        <taxon>Kiloniella</taxon>
    </lineage>
</organism>
<dbReference type="InterPro" id="IPR011234">
    <property type="entry name" value="Fumarylacetoacetase-like_C"/>
</dbReference>
<evidence type="ECO:0000259" key="2">
    <source>
        <dbReference type="Pfam" id="PF18288"/>
    </source>
</evidence>
<dbReference type="PANTHER" id="PTHR43211:SF1">
    <property type="entry name" value="BLL6422 PROTEIN"/>
    <property type="match status" value="1"/>
</dbReference>
<evidence type="ECO:0000259" key="1">
    <source>
        <dbReference type="Pfam" id="PF01557"/>
    </source>
</evidence>
<dbReference type="SUPFAM" id="SSF56529">
    <property type="entry name" value="FAH"/>
    <property type="match status" value="1"/>
</dbReference>
<keyword evidence="4" id="KW-1185">Reference proteome</keyword>
<dbReference type="Pfam" id="PF01557">
    <property type="entry name" value="FAA_hydrolase"/>
    <property type="match status" value="1"/>
</dbReference>
<evidence type="ECO:0000313" key="4">
    <source>
        <dbReference type="Proteomes" id="UP001597294"/>
    </source>
</evidence>
<proteinExistence type="predicted"/>
<comment type="caution">
    <text evidence="3">The sequence shown here is derived from an EMBL/GenBank/DDBJ whole genome shotgun (WGS) entry which is preliminary data.</text>
</comment>
<protein>
    <submittedName>
        <fullName evidence="3">Fumarylacetoacetate hydrolase family protein</fullName>
    </submittedName>
</protein>
<name>A0ABW5BRT1_9PROT</name>
<dbReference type="EMBL" id="JBHUII010000011">
    <property type="protein sequence ID" value="MFD2207576.1"/>
    <property type="molecule type" value="Genomic_DNA"/>
</dbReference>
<dbReference type="GO" id="GO:0016787">
    <property type="term" value="F:hydrolase activity"/>
    <property type="evidence" value="ECO:0007669"/>
    <property type="project" value="UniProtKB-KW"/>
</dbReference>
<dbReference type="PANTHER" id="PTHR43211">
    <property type="entry name" value="FUMARYLACETOACETATE HYDROLASE"/>
    <property type="match status" value="1"/>
</dbReference>
<reference evidence="4" key="1">
    <citation type="journal article" date="2019" name="Int. J. Syst. Evol. Microbiol.">
        <title>The Global Catalogue of Microorganisms (GCM) 10K type strain sequencing project: providing services to taxonomists for standard genome sequencing and annotation.</title>
        <authorList>
            <consortium name="The Broad Institute Genomics Platform"/>
            <consortium name="The Broad Institute Genome Sequencing Center for Infectious Disease"/>
            <person name="Wu L."/>
            <person name="Ma J."/>
        </authorList>
    </citation>
    <scope>NUCLEOTIDE SEQUENCE [LARGE SCALE GENOMIC DNA]</scope>
    <source>
        <strain evidence="4">CGMCC 4.7192</strain>
    </source>
</reference>
<dbReference type="Gene3D" id="3.90.850.10">
    <property type="entry name" value="Fumarylacetoacetase-like, C-terminal domain"/>
    <property type="match status" value="1"/>
</dbReference>
<dbReference type="InterPro" id="IPR041072">
    <property type="entry name" value="FAA_hydro_N"/>
</dbReference>
<gene>
    <name evidence="3" type="ORF">ACFSKO_18310</name>
</gene>
<accession>A0ABW5BRT1</accession>
<feature type="domain" description="Fumarylacetoacetase-like C-terminal" evidence="1">
    <location>
        <begin position="99"/>
        <end position="320"/>
    </location>
</feature>
<keyword evidence="3" id="KW-0378">Hydrolase</keyword>
<dbReference type="Proteomes" id="UP001597294">
    <property type="component" value="Unassembled WGS sequence"/>
</dbReference>